<evidence type="ECO:0000256" key="7">
    <source>
        <dbReference type="ARBA" id="ARBA00022801"/>
    </source>
</evidence>
<evidence type="ECO:0000256" key="12">
    <source>
        <dbReference type="ARBA" id="ARBA00029354"/>
    </source>
</evidence>
<evidence type="ECO:0000256" key="1">
    <source>
        <dbReference type="ARBA" id="ARBA00009518"/>
    </source>
</evidence>
<comment type="cofactor">
    <cofactor evidence="13">
        <name>Mg(2+)</name>
        <dbReference type="ChEBI" id="CHEBI:18420"/>
    </cofactor>
    <text evidence="13">Binds 2 Mg(2+) ion per subunit.</text>
</comment>
<dbReference type="SUPFAM" id="SSF53098">
    <property type="entry name" value="Ribonuclease H-like"/>
    <property type="match status" value="1"/>
</dbReference>
<comment type="subcellular location">
    <subcellularLocation>
        <location evidence="13">Cytoplasm</location>
    </subcellularLocation>
</comment>
<evidence type="ECO:0000256" key="3">
    <source>
        <dbReference type="ARBA" id="ARBA00022722"/>
    </source>
</evidence>
<feature type="binding site" evidence="13">
    <location>
        <position position="139"/>
    </location>
    <ligand>
        <name>Mg(2+)</name>
        <dbReference type="ChEBI" id="CHEBI:18420"/>
        <label>1</label>
    </ligand>
</feature>
<dbReference type="PANTHER" id="PTHR30194:SF3">
    <property type="entry name" value="CROSSOVER JUNCTION ENDODEOXYRIBONUCLEASE RUVC"/>
    <property type="match status" value="1"/>
</dbReference>
<comment type="function">
    <text evidence="13">The RuvA-RuvB-RuvC complex processes Holliday junction (HJ) DNA during genetic recombination and DNA repair. Endonuclease that resolves HJ intermediates. Cleaves cruciform DNA by making single-stranded nicks across the HJ at symmetrical positions within the homologous arms, yielding a 5'-phosphate and a 3'-hydroxyl group; requires a central core of homology in the junction. The consensus cleavage sequence is 5'-(A/T)TT(C/G)-3'. Cleavage occurs on the 3'-side of the TT dinucleotide at the point of strand exchange. HJ branch migration catalyzed by RuvA-RuvB allows RuvC to scan DNA until it finds its consensus sequence, where it cleaves and resolves the cruciform DNA.</text>
</comment>
<dbReference type="HAMAP" id="MF_00034">
    <property type="entry name" value="RuvC"/>
    <property type="match status" value="1"/>
</dbReference>
<dbReference type="InterPro" id="IPR036397">
    <property type="entry name" value="RNaseH_sf"/>
</dbReference>
<dbReference type="CDD" id="cd16962">
    <property type="entry name" value="RuvC"/>
    <property type="match status" value="1"/>
</dbReference>
<name>A0A1G1VND3_9BACT</name>
<keyword evidence="10 13" id="KW-0233">DNA recombination</keyword>
<evidence type="ECO:0000256" key="10">
    <source>
        <dbReference type="ARBA" id="ARBA00023172"/>
    </source>
</evidence>
<evidence type="ECO:0000313" key="15">
    <source>
        <dbReference type="EMBL" id="OGY16908.1"/>
    </source>
</evidence>
<accession>A0A1G1VND3</accession>
<keyword evidence="3 13" id="KW-0540">Nuclease</keyword>
<dbReference type="GO" id="GO:0006310">
    <property type="term" value="P:DNA recombination"/>
    <property type="evidence" value="ECO:0007669"/>
    <property type="project" value="UniProtKB-UniRule"/>
</dbReference>
<dbReference type="PRINTS" id="PR00696">
    <property type="entry name" value="RSOLVASERUVC"/>
</dbReference>
<dbReference type="PANTHER" id="PTHR30194">
    <property type="entry name" value="CROSSOVER JUNCTION ENDODEOXYRIBONUCLEASE RUVC"/>
    <property type="match status" value="1"/>
</dbReference>
<reference evidence="15 16" key="1">
    <citation type="journal article" date="2016" name="Nat. Commun.">
        <title>Thousands of microbial genomes shed light on interconnected biogeochemical processes in an aquifer system.</title>
        <authorList>
            <person name="Anantharaman K."/>
            <person name="Brown C.T."/>
            <person name="Hug L.A."/>
            <person name="Sharon I."/>
            <person name="Castelle C.J."/>
            <person name="Probst A.J."/>
            <person name="Thomas B.C."/>
            <person name="Singh A."/>
            <person name="Wilkins M.J."/>
            <person name="Karaoz U."/>
            <person name="Brodie E.L."/>
            <person name="Williams K.H."/>
            <person name="Hubbard S.S."/>
            <person name="Banfield J.F."/>
        </authorList>
    </citation>
    <scope>NUCLEOTIDE SEQUENCE [LARGE SCALE GENOMIC DNA]</scope>
</reference>
<dbReference type="InterPro" id="IPR012337">
    <property type="entry name" value="RNaseH-like_sf"/>
</dbReference>
<dbReference type="GO" id="GO:0000287">
    <property type="term" value="F:magnesium ion binding"/>
    <property type="evidence" value="ECO:0007669"/>
    <property type="project" value="UniProtKB-UniRule"/>
</dbReference>
<feature type="binding site" evidence="13">
    <location>
        <position position="7"/>
    </location>
    <ligand>
        <name>Mg(2+)</name>
        <dbReference type="ChEBI" id="CHEBI:18420"/>
        <label>1</label>
    </ligand>
</feature>
<feature type="binding site" evidence="13">
    <location>
        <position position="66"/>
    </location>
    <ligand>
        <name>Mg(2+)</name>
        <dbReference type="ChEBI" id="CHEBI:18420"/>
        <label>2</label>
    </ligand>
</feature>
<dbReference type="Gene3D" id="3.30.420.10">
    <property type="entry name" value="Ribonuclease H-like superfamily/Ribonuclease H"/>
    <property type="match status" value="1"/>
</dbReference>
<dbReference type="STRING" id="1797589.A2784_03120"/>
<dbReference type="Pfam" id="PF02075">
    <property type="entry name" value="RuvC"/>
    <property type="match status" value="1"/>
</dbReference>
<dbReference type="AlphaFoldDB" id="A0A1G1VND3"/>
<keyword evidence="4 13" id="KW-0479">Metal-binding</keyword>
<dbReference type="NCBIfam" id="NF000711">
    <property type="entry name" value="PRK00039.2-1"/>
    <property type="match status" value="1"/>
</dbReference>
<dbReference type="EMBL" id="MHCH01000037">
    <property type="protein sequence ID" value="OGY16908.1"/>
    <property type="molecule type" value="Genomic_DNA"/>
</dbReference>
<feature type="active site" evidence="13">
    <location>
        <position position="7"/>
    </location>
</feature>
<comment type="catalytic activity">
    <reaction evidence="12 13">
        <text>Endonucleolytic cleavage at a junction such as a reciprocal single-stranded crossover between two homologous DNA duplexes (Holliday junction).</text>
        <dbReference type="EC" id="3.1.21.10"/>
    </reaction>
</comment>
<keyword evidence="2 13" id="KW-0963">Cytoplasm</keyword>
<sequence length="159" mass="17118">MLILGIDPGTAETGLGIISTTPKAKLVFHACITTPKTDFPETRLNQIWQQLTGIIKTHQPEVLAMESLFFATNAKTVMAVGQAMGVVMLAAAQAGMPVFKYSPLQVKRLIAGDGKAEKSALQEKVRQLLRLKTVPRPQHAADALAVALCHSLQGHPLRS</sequence>
<gene>
    <name evidence="13" type="primary">ruvC</name>
    <name evidence="15" type="ORF">A2784_03120</name>
</gene>
<keyword evidence="11 13" id="KW-0234">DNA repair</keyword>
<comment type="similarity">
    <text evidence="1 13">Belongs to the RuvC family.</text>
</comment>
<evidence type="ECO:0000256" key="11">
    <source>
        <dbReference type="ARBA" id="ARBA00023204"/>
    </source>
</evidence>
<keyword evidence="9 13" id="KW-0238">DNA-binding</keyword>
<proteinExistence type="inferred from homology"/>
<keyword evidence="6 13" id="KW-0227">DNA damage</keyword>
<dbReference type="EC" id="3.1.21.10" evidence="13 14"/>
<evidence type="ECO:0000256" key="4">
    <source>
        <dbReference type="ARBA" id="ARBA00022723"/>
    </source>
</evidence>
<evidence type="ECO:0000256" key="5">
    <source>
        <dbReference type="ARBA" id="ARBA00022759"/>
    </source>
</evidence>
<evidence type="ECO:0000256" key="6">
    <source>
        <dbReference type="ARBA" id="ARBA00022763"/>
    </source>
</evidence>
<evidence type="ECO:0000256" key="8">
    <source>
        <dbReference type="ARBA" id="ARBA00022842"/>
    </source>
</evidence>
<comment type="caution">
    <text evidence="15">The sequence shown here is derived from an EMBL/GenBank/DDBJ whole genome shotgun (WGS) entry which is preliminary data.</text>
</comment>
<feature type="active site" evidence="13">
    <location>
        <position position="139"/>
    </location>
</feature>
<evidence type="ECO:0000256" key="14">
    <source>
        <dbReference type="NCBIfam" id="TIGR00228"/>
    </source>
</evidence>
<dbReference type="Proteomes" id="UP000177324">
    <property type="component" value="Unassembled WGS sequence"/>
</dbReference>
<protein>
    <recommendedName>
        <fullName evidence="13 14">Crossover junction endodeoxyribonuclease RuvC</fullName>
        <ecNumber evidence="13 14">3.1.21.10</ecNumber>
    </recommendedName>
    <alternativeName>
        <fullName evidence="13">Holliday junction nuclease RuvC</fullName>
    </alternativeName>
    <alternativeName>
        <fullName evidence="13">Holliday junction resolvase RuvC</fullName>
    </alternativeName>
</protein>
<dbReference type="GO" id="GO:0048476">
    <property type="term" value="C:Holliday junction resolvase complex"/>
    <property type="evidence" value="ECO:0007669"/>
    <property type="project" value="UniProtKB-UniRule"/>
</dbReference>
<keyword evidence="7 13" id="KW-0378">Hydrolase</keyword>
<evidence type="ECO:0000256" key="13">
    <source>
        <dbReference type="HAMAP-Rule" id="MF_00034"/>
    </source>
</evidence>
<keyword evidence="5 13" id="KW-0255">Endonuclease</keyword>
<keyword evidence="8 13" id="KW-0460">Magnesium</keyword>
<dbReference type="GO" id="GO:0003677">
    <property type="term" value="F:DNA binding"/>
    <property type="evidence" value="ECO:0007669"/>
    <property type="project" value="UniProtKB-KW"/>
</dbReference>
<evidence type="ECO:0000313" key="16">
    <source>
        <dbReference type="Proteomes" id="UP000177324"/>
    </source>
</evidence>
<evidence type="ECO:0000256" key="9">
    <source>
        <dbReference type="ARBA" id="ARBA00023125"/>
    </source>
</evidence>
<feature type="active site" evidence="13">
    <location>
        <position position="66"/>
    </location>
</feature>
<dbReference type="NCBIfam" id="TIGR00228">
    <property type="entry name" value="ruvC"/>
    <property type="match status" value="1"/>
</dbReference>
<dbReference type="FunFam" id="3.30.420.10:FF:000002">
    <property type="entry name" value="Crossover junction endodeoxyribonuclease RuvC"/>
    <property type="match status" value="1"/>
</dbReference>
<comment type="subunit">
    <text evidence="13">Homodimer which binds Holliday junction (HJ) DNA. The HJ becomes 2-fold symmetrical on binding to RuvC with unstacked arms; it has a different conformation from HJ DNA in complex with RuvA. In the full resolvosome a probable DNA-RuvA(4)-RuvB(12)-RuvC(2) complex forms which resolves the HJ.</text>
</comment>
<dbReference type="GO" id="GO:0008821">
    <property type="term" value="F:crossover junction DNA endonuclease activity"/>
    <property type="evidence" value="ECO:0007669"/>
    <property type="project" value="UniProtKB-UniRule"/>
</dbReference>
<dbReference type="InterPro" id="IPR002176">
    <property type="entry name" value="X-over_junc_endoDNase_RuvC"/>
</dbReference>
<organism evidence="15 16">
    <name type="scientific">Candidatus Chisholmbacteria bacterium RIFCSPHIGHO2_01_FULL_48_12</name>
    <dbReference type="NCBI Taxonomy" id="1797589"/>
    <lineage>
        <taxon>Bacteria</taxon>
        <taxon>Candidatus Chisholmiibacteriota</taxon>
    </lineage>
</organism>
<evidence type="ECO:0000256" key="2">
    <source>
        <dbReference type="ARBA" id="ARBA00022490"/>
    </source>
</evidence>
<dbReference type="GO" id="GO:0006281">
    <property type="term" value="P:DNA repair"/>
    <property type="evidence" value="ECO:0007669"/>
    <property type="project" value="UniProtKB-UniRule"/>
</dbReference>
<dbReference type="GO" id="GO:0005737">
    <property type="term" value="C:cytoplasm"/>
    <property type="evidence" value="ECO:0007669"/>
    <property type="project" value="UniProtKB-SubCell"/>
</dbReference>